<dbReference type="OrthoDB" id="6379915at2759"/>
<comment type="caution">
    <text evidence="1">The sequence shown here is derived from an EMBL/GenBank/DDBJ whole genome shotgun (WGS) entry which is preliminary data.</text>
</comment>
<dbReference type="EMBL" id="VSRR010038734">
    <property type="protein sequence ID" value="MPC74340.1"/>
    <property type="molecule type" value="Genomic_DNA"/>
</dbReference>
<protein>
    <submittedName>
        <fullName evidence="1">Uncharacterized protein</fullName>
    </submittedName>
</protein>
<reference evidence="1 2" key="1">
    <citation type="submission" date="2019-05" db="EMBL/GenBank/DDBJ databases">
        <title>Another draft genome of Portunus trituberculatus and its Hox gene families provides insights of decapod evolution.</title>
        <authorList>
            <person name="Jeong J.-H."/>
            <person name="Song I."/>
            <person name="Kim S."/>
            <person name="Choi T."/>
            <person name="Kim D."/>
            <person name="Ryu S."/>
            <person name="Kim W."/>
        </authorList>
    </citation>
    <scope>NUCLEOTIDE SEQUENCE [LARGE SCALE GENOMIC DNA]</scope>
    <source>
        <tissue evidence="1">Muscle</tissue>
    </source>
</reference>
<evidence type="ECO:0000313" key="2">
    <source>
        <dbReference type="Proteomes" id="UP000324222"/>
    </source>
</evidence>
<organism evidence="1 2">
    <name type="scientific">Portunus trituberculatus</name>
    <name type="common">Swimming crab</name>
    <name type="synonym">Neptunus trituberculatus</name>
    <dbReference type="NCBI Taxonomy" id="210409"/>
    <lineage>
        <taxon>Eukaryota</taxon>
        <taxon>Metazoa</taxon>
        <taxon>Ecdysozoa</taxon>
        <taxon>Arthropoda</taxon>
        <taxon>Crustacea</taxon>
        <taxon>Multicrustacea</taxon>
        <taxon>Malacostraca</taxon>
        <taxon>Eumalacostraca</taxon>
        <taxon>Eucarida</taxon>
        <taxon>Decapoda</taxon>
        <taxon>Pleocyemata</taxon>
        <taxon>Brachyura</taxon>
        <taxon>Eubrachyura</taxon>
        <taxon>Portunoidea</taxon>
        <taxon>Portunidae</taxon>
        <taxon>Portuninae</taxon>
        <taxon>Portunus</taxon>
    </lineage>
</organism>
<name>A0A5B7HPH3_PORTR</name>
<gene>
    <name evidence="1" type="ORF">E2C01_068698</name>
</gene>
<keyword evidence="2" id="KW-1185">Reference proteome</keyword>
<dbReference type="Proteomes" id="UP000324222">
    <property type="component" value="Unassembled WGS sequence"/>
</dbReference>
<dbReference type="AlphaFoldDB" id="A0A5B7HPH3"/>
<accession>A0A5B7HPH3</accession>
<evidence type="ECO:0000313" key="1">
    <source>
        <dbReference type="EMBL" id="MPC74340.1"/>
    </source>
</evidence>
<sequence length="117" mass="12973">MQPVLIQFSAIQLRPVELLQNKAMRIILGCPRTARNEFLRAELHLPSIVCRIQKITCHTVGRMLCTGSDSLKGSLAPLYHDLRTPTTPYLRMILGVLTSVGVGEACINVVMSPLYVI</sequence>
<proteinExistence type="predicted"/>